<name>A0A101GZD7_9BACT</name>
<feature type="transmembrane region" description="Helical" evidence="1">
    <location>
        <begin position="287"/>
        <end position="310"/>
    </location>
</feature>
<evidence type="ECO:0000313" key="2">
    <source>
        <dbReference type="EMBL" id="KUK67304.1"/>
    </source>
</evidence>
<feature type="transmembrane region" description="Helical" evidence="1">
    <location>
        <begin position="66"/>
        <end position="83"/>
    </location>
</feature>
<protein>
    <submittedName>
        <fullName evidence="2">Uncharacterized protein</fullName>
    </submittedName>
</protein>
<sequence>MNISKIKIHTINKVRLITVISIILGILFDYFFYNQSIGINFPIYLLLLILVFIGFSTLFKKHIYTDVLFLLLALLFFSIMTFVRTSPLLTFLNIGICLFLLLILAKISFKEKLKDFYLKDYIKTPFVVFSFITSIFQTLPLLYSSNKKEKNNRLLSQILKGLAISIPILFVFVLLFSSADLIFQKYVTDLITVNIELETIIRIILVFLVSLILIGAYGYTFLKLKKKSVVQNVPNKYSLGNVEASVVLGSVNILFFLFILIQFTYFFGGESNISSQGLTYAQYARQGFFELITVGILCLFLLLAIEKFIVRKNRVHDVRFKVLSSMLIAQVGVIMASAFMRLSLYEETYGFTTLRLYSHVFIIFLAVVFCLLVYKIYRDKKENSFLLQVFVCVLLFLAGMNFLNPDSFIAKQNIQRFTDSGELDVYYLSHLSEDAIPEVVE</sequence>
<evidence type="ECO:0000256" key="1">
    <source>
        <dbReference type="SAM" id="Phobius"/>
    </source>
</evidence>
<dbReference type="EMBL" id="LGGI01000021">
    <property type="protein sequence ID" value="KUK67304.1"/>
    <property type="molecule type" value="Genomic_DNA"/>
</dbReference>
<proteinExistence type="predicted"/>
<comment type="caution">
    <text evidence="2">The sequence shown here is derived from an EMBL/GenBank/DDBJ whole genome shotgun (WGS) entry which is preliminary data.</text>
</comment>
<reference evidence="3" key="1">
    <citation type="journal article" date="2015" name="MBio">
        <title>Genome-Resolved Metagenomic Analysis Reveals Roles for Candidate Phyla and Other Microbial Community Members in Biogeochemical Transformations in Oil Reservoirs.</title>
        <authorList>
            <person name="Hu P."/>
            <person name="Tom L."/>
            <person name="Singh A."/>
            <person name="Thomas B.C."/>
            <person name="Baker B.J."/>
            <person name="Piceno Y.M."/>
            <person name="Andersen G.L."/>
            <person name="Banfield J.F."/>
        </authorList>
    </citation>
    <scope>NUCLEOTIDE SEQUENCE [LARGE SCALE GENOMIC DNA]</scope>
</reference>
<feature type="transmembrane region" description="Helical" evidence="1">
    <location>
        <begin position="158"/>
        <end position="179"/>
    </location>
</feature>
<gene>
    <name evidence="2" type="ORF">XD87_0215</name>
</gene>
<feature type="transmembrane region" description="Helical" evidence="1">
    <location>
        <begin position="199"/>
        <end position="222"/>
    </location>
</feature>
<feature type="transmembrane region" description="Helical" evidence="1">
    <location>
        <begin position="356"/>
        <end position="377"/>
    </location>
</feature>
<feature type="transmembrane region" description="Helical" evidence="1">
    <location>
        <begin position="384"/>
        <end position="403"/>
    </location>
</feature>
<keyword evidence="1" id="KW-0812">Transmembrane</keyword>
<dbReference type="Pfam" id="PF13687">
    <property type="entry name" value="DUF4153"/>
    <property type="match status" value="1"/>
</dbReference>
<feature type="non-terminal residue" evidence="2">
    <location>
        <position position="441"/>
    </location>
</feature>
<feature type="transmembrane region" description="Helical" evidence="1">
    <location>
        <begin position="89"/>
        <end position="109"/>
    </location>
</feature>
<feature type="transmembrane region" description="Helical" evidence="1">
    <location>
        <begin position="322"/>
        <end position="344"/>
    </location>
</feature>
<organism evidence="2 3">
    <name type="scientific">candidate division WS6 bacterium 36_33</name>
    <dbReference type="NCBI Taxonomy" id="1641388"/>
    <lineage>
        <taxon>Bacteria</taxon>
        <taxon>Candidatus Dojkabacteria</taxon>
    </lineage>
</organism>
<feature type="transmembrane region" description="Helical" evidence="1">
    <location>
        <begin position="39"/>
        <end position="59"/>
    </location>
</feature>
<feature type="transmembrane region" description="Helical" evidence="1">
    <location>
        <begin position="242"/>
        <end position="267"/>
    </location>
</feature>
<keyword evidence="1" id="KW-1133">Transmembrane helix</keyword>
<dbReference type="InterPro" id="IPR025291">
    <property type="entry name" value="DUF4153"/>
</dbReference>
<dbReference type="Proteomes" id="UP000053469">
    <property type="component" value="Unassembled WGS sequence"/>
</dbReference>
<keyword evidence="1" id="KW-0472">Membrane</keyword>
<feature type="transmembrane region" description="Helical" evidence="1">
    <location>
        <begin position="12"/>
        <end position="33"/>
    </location>
</feature>
<accession>A0A101GZD7</accession>
<dbReference type="AlphaFoldDB" id="A0A101GZD7"/>
<evidence type="ECO:0000313" key="3">
    <source>
        <dbReference type="Proteomes" id="UP000053469"/>
    </source>
</evidence>